<dbReference type="Gene3D" id="3.30.559.10">
    <property type="entry name" value="Chloramphenicol acetyltransferase-like domain"/>
    <property type="match status" value="1"/>
</dbReference>
<dbReference type="InterPro" id="IPR001242">
    <property type="entry name" value="Condensation_dom"/>
</dbReference>
<dbReference type="PANTHER" id="PTHR45527:SF16">
    <property type="entry name" value="NONRIBOSOMAL PEPTIDE SYNTHASE ATNA-RELATED"/>
    <property type="match status" value="1"/>
</dbReference>
<dbReference type="GO" id="GO:0031177">
    <property type="term" value="F:phosphopantetheine binding"/>
    <property type="evidence" value="ECO:0007669"/>
    <property type="project" value="TreeGrafter"/>
</dbReference>
<dbReference type="InterPro" id="IPR023213">
    <property type="entry name" value="CAT-like_dom_sf"/>
</dbReference>
<accession>A0A8T8WXT5</accession>
<keyword evidence="8" id="KW-1185">Reference proteome</keyword>
<dbReference type="EMBL" id="KZ824803">
    <property type="protein sequence ID" value="RAH80474.1"/>
    <property type="molecule type" value="Genomic_DNA"/>
</dbReference>
<dbReference type="GO" id="GO:0005737">
    <property type="term" value="C:cytoplasm"/>
    <property type="evidence" value="ECO:0007669"/>
    <property type="project" value="TreeGrafter"/>
</dbReference>
<dbReference type="Gene3D" id="3.30.300.30">
    <property type="match status" value="1"/>
</dbReference>
<dbReference type="InterPro" id="IPR020845">
    <property type="entry name" value="AMP-binding_CS"/>
</dbReference>
<dbReference type="CDD" id="cd19542">
    <property type="entry name" value="CT_NRPS-like"/>
    <property type="match status" value="1"/>
</dbReference>
<evidence type="ECO:0000256" key="3">
    <source>
        <dbReference type="ARBA" id="ARBA00022598"/>
    </source>
</evidence>
<dbReference type="PANTHER" id="PTHR45527">
    <property type="entry name" value="NONRIBOSOMAL PEPTIDE SYNTHETASE"/>
    <property type="match status" value="1"/>
</dbReference>
<evidence type="ECO:0000259" key="6">
    <source>
        <dbReference type="PROSITE" id="PS50075"/>
    </source>
</evidence>
<dbReference type="PROSITE" id="PS00455">
    <property type="entry name" value="AMP_BINDING"/>
    <property type="match status" value="1"/>
</dbReference>
<comment type="similarity">
    <text evidence="4">Belongs to the NRP synthetase family.</text>
</comment>
<dbReference type="Gene3D" id="3.40.50.12780">
    <property type="entry name" value="N-terminal domain of ligase-like"/>
    <property type="match status" value="1"/>
</dbReference>
<dbReference type="GeneID" id="37179514"/>
<evidence type="ECO:0000256" key="2">
    <source>
        <dbReference type="ARBA" id="ARBA00022553"/>
    </source>
</evidence>
<keyword evidence="1" id="KW-0596">Phosphopantetheine</keyword>
<evidence type="ECO:0000256" key="5">
    <source>
        <dbReference type="SAM" id="MobiDB-lite"/>
    </source>
</evidence>
<dbReference type="GO" id="GO:0043041">
    <property type="term" value="P:amino acid activation for nonribosomal peptide biosynthetic process"/>
    <property type="evidence" value="ECO:0007669"/>
    <property type="project" value="TreeGrafter"/>
</dbReference>
<dbReference type="GO" id="GO:0044550">
    <property type="term" value="P:secondary metabolite biosynthetic process"/>
    <property type="evidence" value="ECO:0007669"/>
    <property type="project" value="TreeGrafter"/>
</dbReference>
<dbReference type="Pfam" id="PF00668">
    <property type="entry name" value="Condensation"/>
    <property type="match status" value="1"/>
</dbReference>
<reference evidence="7 8" key="1">
    <citation type="submission" date="2018-02" db="EMBL/GenBank/DDBJ databases">
        <title>The genomes of Aspergillus section Nigri reveals drivers in fungal speciation.</title>
        <authorList>
            <consortium name="DOE Joint Genome Institute"/>
            <person name="Vesth T.C."/>
            <person name="Nybo J."/>
            <person name="Theobald S."/>
            <person name="Brandl J."/>
            <person name="Frisvad J.C."/>
            <person name="Nielsen K.F."/>
            <person name="Lyhne E.K."/>
            <person name="Kogle M.E."/>
            <person name="Kuo A."/>
            <person name="Riley R."/>
            <person name="Clum A."/>
            <person name="Nolan M."/>
            <person name="Lipzen A."/>
            <person name="Salamov A."/>
            <person name="Henrissat B."/>
            <person name="Wiebenga A."/>
            <person name="De vries R.P."/>
            <person name="Grigoriev I.V."/>
            <person name="Mortensen U.H."/>
            <person name="Andersen M.R."/>
            <person name="Baker S.E."/>
        </authorList>
    </citation>
    <scope>NUCLEOTIDE SEQUENCE [LARGE SCALE GENOMIC DNA]</scope>
    <source>
        <strain evidence="7 8">CBS 114.51</strain>
    </source>
</reference>
<dbReference type="PROSITE" id="PS50075">
    <property type="entry name" value="CARRIER"/>
    <property type="match status" value="1"/>
</dbReference>
<sequence length="1332" mass="147368">MRTAALPPPCILPTVPVSARADASAGAAPKPGERESLVLEWPEADVQKWLEESGCSVDSLARVAWALVLRSYTSLDHICFELAARTTREFELYDCHITGASSPEDLLYANEQGKEEECSCQSSGSLCRDGEEDAHGTGLFVKISSSHDRLMFRTRIDFDLMSWSCQQVKAVAQTFHHAISAVIQDPQQQVRNLDLCSEEDIERMARWNMPFRRTAKDQCVTEIILRSCRERPDSTAISAWDGEITYGELERLTARLATRLLKIGVGPEVTVPILMEKSKWLVVAALGVIRAGGSFLTVDISHPFERIEKIVRTVSAPLVACSRGCESLAYRLTGTIIIIEDAAASLDQDIDNEALQQQQDRSSPSDALYVVFTSGSTSEPKGLILEHGAFSASALATIGPLRLGPETRRVQFAANGFTLCNREILLMLMVGGCLCIPSENDIRTDLAGFINRHRGNYAFLTPVVLNSLKPTDVPTLRVLLLGGTTIGMSQMKEWTEHLRVMYGYGATETAGVAVLAPEFEPGWDERSIGYACDHCLWVADVDDPHRLVPVGAVGELVLQGKGIARGYLGDDEKSRRVFLESADWQSRLTPYGYGSFRERLYRTGDLVRYNLDGSIQYISRKDSVVKVDGRRVDPGEVEHHLAKCPELVSRGVRNVAVVAVGSLNSCNKTARVQLAAVIETDLNSAQDSKASDSGGLDMVRCDLNCELAAIAKEYLLTRVPEYMIPPHFLLIQDMPLNRSGKFDRVRLKTVVSEMLTLSNEEYYEQEKPRPTPAAISIRSGLDEATVGPQVPIIDNAPDNIPARLRLLHKLIAQLLKLPEDTVRADSNFFEIGGDSMTSFQLASLAGREGIHLTEETILNCPVLSDMAKASAPKPSHNGHQAVRTSQGKEKVADDQKESLRRLLPAESLSLVLEFLPLTDFQQTSLTMMNYRYYRFGLPLNFDRSRLLRACQKLISRHTILRTAFVCNKGEYAQVVLKEWTVSIRDVEIDDLDQFCSDDNAVAESPTSGRPPFSTHLVATKSSGKVFLVFRLAHALYDGLSASILVGDFAALYNEKTLPPTSPFSAHLQALHALQTEVAYNTWRKVLQGSHMTSLRKHRLPISRSEDSTSRPAYVVNVAKTIPAVSLPVNITLSSLLKAAWAVTLLRCFASQSETSASVVFGQVVHGRNANVAHADRILGPCISIVPVSVSLEPTTLKLAVLRTIQEQHLLTLPYSALGHRDIVKNCTAWPEASPLTSFVRVRNYEFPTECWLDGVRCHASHYPLPNNPSQSANVHIVPEANRLHVEIAVSSHILSERQVEYLVEEYCRMIHSFDNNVIEREPHILAPDPLRV</sequence>
<dbReference type="InterPro" id="IPR000873">
    <property type="entry name" value="AMP-dep_synth/lig_dom"/>
</dbReference>
<keyword evidence="3" id="KW-0436">Ligase</keyword>
<dbReference type="Gene3D" id="1.10.1200.10">
    <property type="entry name" value="ACP-like"/>
    <property type="match status" value="1"/>
</dbReference>
<feature type="region of interest" description="Disordered" evidence="5">
    <location>
        <begin position="868"/>
        <end position="896"/>
    </location>
</feature>
<dbReference type="InterPro" id="IPR009081">
    <property type="entry name" value="PP-bd_ACP"/>
</dbReference>
<dbReference type="InterPro" id="IPR042099">
    <property type="entry name" value="ANL_N_sf"/>
</dbReference>
<evidence type="ECO:0000256" key="4">
    <source>
        <dbReference type="ARBA" id="ARBA00029454"/>
    </source>
</evidence>
<name>A0A8T8WXT5_ASPJA</name>
<evidence type="ECO:0000256" key="1">
    <source>
        <dbReference type="ARBA" id="ARBA00022450"/>
    </source>
</evidence>
<keyword evidence="2" id="KW-0597">Phosphoprotein</keyword>
<protein>
    <submittedName>
        <fullName evidence="7">Acetyl-CoA synthetase-like protein</fullName>
    </submittedName>
</protein>
<dbReference type="InterPro" id="IPR045851">
    <property type="entry name" value="AMP-bd_C_sf"/>
</dbReference>
<feature type="compositionally biased region" description="Basic and acidic residues" evidence="5">
    <location>
        <begin position="886"/>
        <end position="896"/>
    </location>
</feature>
<evidence type="ECO:0000313" key="7">
    <source>
        <dbReference type="EMBL" id="RAH80474.1"/>
    </source>
</evidence>
<dbReference type="Proteomes" id="UP000249497">
    <property type="component" value="Unassembled WGS sequence"/>
</dbReference>
<gene>
    <name evidence="7" type="ORF">BO86DRAFT_433160</name>
</gene>
<feature type="domain" description="Carrier" evidence="6">
    <location>
        <begin position="798"/>
        <end position="874"/>
    </location>
</feature>
<dbReference type="SUPFAM" id="SSF52777">
    <property type="entry name" value="CoA-dependent acyltransferases"/>
    <property type="match status" value="2"/>
</dbReference>
<dbReference type="CDD" id="cd05918">
    <property type="entry name" value="A_NRPS_SidN3_like"/>
    <property type="match status" value="1"/>
</dbReference>
<dbReference type="RefSeq" id="XP_025526368.1">
    <property type="nucleotide sequence ID" value="XM_025675821.1"/>
</dbReference>
<dbReference type="SUPFAM" id="SSF56801">
    <property type="entry name" value="Acetyl-CoA synthetase-like"/>
    <property type="match status" value="1"/>
</dbReference>
<dbReference type="InterPro" id="IPR036736">
    <property type="entry name" value="ACP-like_sf"/>
</dbReference>
<organism evidence="7 8">
    <name type="scientific">Aspergillus japonicus CBS 114.51</name>
    <dbReference type="NCBI Taxonomy" id="1448312"/>
    <lineage>
        <taxon>Eukaryota</taxon>
        <taxon>Fungi</taxon>
        <taxon>Dikarya</taxon>
        <taxon>Ascomycota</taxon>
        <taxon>Pezizomycotina</taxon>
        <taxon>Eurotiomycetes</taxon>
        <taxon>Eurotiomycetidae</taxon>
        <taxon>Eurotiales</taxon>
        <taxon>Aspergillaceae</taxon>
        <taxon>Aspergillus</taxon>
        <taxon>Aspergillus subgen. Circumdati</taxon>
    </lineage>
</organism>
<proteinExistence type="inferred from homology"/>
<dbReference type="Pfam" id="PF00550">
    <property type="entry name" value="PP-binding"/>
    <property type="match status" value="1"/>
</dbReference>
<dbReference type="Pfam" id="PF00501">
    <property type="entry name" value="AMP-binding"/>
    <property type="match status" value="1"/>
</dbReference>
<dbReference type="GO" id="GO:0016874">
    <property type="term" value="F:ligase activity"/>
    <property type="evidence" value="ECO:0007669"/>
    <property type="project" value="UniProtKB-KW"/>
</dbReference>
<dbReference type="Gene3D" id="3.30.559.30">
    <property type="entry name" value="Nonribosomal peptide synthetase, condensation domain"/>
    <property type="match status" value="1"/>
</dbReference>
<dbReference type="OrthoDB" id="416786at2759"/>
<evidence type="ECO:0000313" key="8">
    <source>
        <dbReference type="Proteomes" id="UP000249497"/>
    </source>
</evidence>
<dbReference type="SUPFAM" id="SSF47336">
    <property type="entry name" value="ACP-like"/>
    <property type="match status" value="1"/>
</dbReference>